<reference evidence="2 3" key="1">
    <citation type="journal article" date="2014" name="PLoS ONE">
        <title>Rumen cellulosomics: divergent fiber-degrading strategies revealed by comparative genome-wide analysis of six ruminococcal strains.</title>
        <authorList>
            <person name="Dassa B."/>
            <person name="Borovok I."/>
            <person name="Ruimy-Israeli V."/>
            <person name="Lamed R."/>
            <person name="Flint H.J."/>
            <person name="Duncan S.H."/>
            <person name="Henrissat B."/>
            <person name="Coutinho P."/>
            <person name="Morrison M."/>
            <person name="Mosoni P."/>
            <person name="Yeoman C.J."/>
            <person name="White B.A."/>
            <person name="Bayer E.A."/>
        </authorList>
    </citation>
    <scope>NUCLEOTIDE SEQUENCE [LARGE SCALE GENOMIC DNA]</scope>
    <source>
        <strain evidence="2 3">007c</strain>
    </source>
</reference>
<dbReference type="PROSITE" id="PS51671">
    <property type="entry name" value="ACT"/>
    <property type="match status" value="1"/>
</dbReference>
<dbReference type="Pfam" id="PF22629">
    <property type="entry name" value="ACT_AHAS_ss"/>
    <property type="match status" value="1"/>
</dbReference>
<feature type="domain" description="ACT" evidence="1">
    <location>
        <begin position="3"/>
        <end position="78"/>
    </location>
</feature>
<protein>
    <recommendedName>
        <fullName evidence="1">ACT domain-containing protein</fullName>
    </recommendedName>
</protein>
<evidence type="ECO:0000259" key="1">
    <source>
        <dbReference type="PROSITE" id="PS51671"/>
    </source>
</evidence>
<evidence type="ECO:0000313" key="3">
    <source>
        <dbReference type="Proteomes" id="UP000019365"/>
    </source>
</evidence>
<gene>
    <name evidence="2" type="ORF">RF007C_07050</name>
</gene>
<proteinExistence type="predicted"/>
<sequence length="78" mass="8327">MNRLEVLAIDRVGLVSAISGIISRSGVNIISHSATVFNDISGSAMSRFTAEIDLGNVQSEKLITSLNKIKGIVRAEIK</sequence>
<accession>W7UHH9</accession>
<comment type="caution">
    <text evidence="2">The sequence shown here is derived from an EMBL/GenBank/DDBJ whole genome shotgun (WGS) entry which is preliminary data.</text>
</comment>
<dbReference type="EMBL" id="ATAX01000025">
    <property type="protein sequence ID" value="EWM53433.1"/>
    <property type="molecule type" value="Genomic_DNA"/>
</dbReference>
<dbReference type="AlphaFoldDB" id="W7UHH9"/>
<dbReference type="InterPro" id="IPR054480">
    <property type="entry name" value="AHAS_small-like_ACT"/>
</dbReference>
<organism evidence="2 3">
    <name type="scientific">Ruminococcus flavefaciens 007c</name>
    <dbReference type="NCBI Taxonomy" id="1341157"/>
    <lineage>
        <taxon>Bacteria</taxon>
        <taxon>Bacillati</taxon>
        <taxon>Bacillota</taxon>
        <taxon>Clostridia</taxon>
        <taxon>Eubacteriales</taxon>
        <taxon>Oscillospiraceae</taxon>
        <taxon>Ruminococcus</taxon>
    </lineage>
</organism>
<dbReference type="InterPro" id="IPR045865">
    <property type="entry name" value="ACT-like_dom_sf"/>
</dbReference>
<dbReference type="SUPFAM" id="SSF55021">
    <property type="entry name" value="ACT-like"/>
    <property type="match status" value="1"/>
</dbReference>
<dbReference type="Gene3D" id="3.30.70.260">
    <property type="match status" value="1"/>
</dbReference>
<keyword evidence="3" id="KW-1185">Reference proteome</keyword>
<dbReference type="InterPro" id="IPR002912">
    <property type="entry name" value="ACT_dom"/>
</dbReference>
<dbReference type="RefSeq" id="WP_037299288.1">
    <property type="nucleotide sequence ID" value="NZ_ATAX01000025.1"/>
</dbReference>
<evidence type="ECO:0000313" key="2">
    <source>
        <dbReference type="EMBL" id="EWM53433.1"/>
    </source>
</evidence>
<name>W7UHH9_RUMFL</name>
<dbReference type="Proteomes" id="UP000019365">
    <property type="component" value="Unassembled WGS sequence"/>
</dbReference>